<proteinExistence type="predicted"/>
<organism evidence="2 3">
    <name type="scientific">Tistrella arctica</name>
    <dbReference type="NCBI Taxonomy" id="3133430"/>
    <lineage>
        <taxon>Bacteria</taxon>
        <taxon>Pseudomonadati</taxon>
        <taxon>Pseudomonadota</taxon>
        <taxon>Alphaproteobacteria</taxon>
        <taxon>Geminicoccales</taxon>
        <taxon>Geminicoccaceae</taxon>
        <taxon>Tistrella</taxon>
    </lineage>
</organism>
<name>A0ABU9YHZ0_9PROT</name>
<dbReference type="InterPro" id="IPR036259">
    <property type="entry name" value="MFS_trans_sf"/>
</dbReference>
<dbReference type="Gene3D" id="1.20.1250.20">
    <property type="entry name" value="MFS general substrate transporter like domains"/>
    <property type="match status" value="1"/>
</dbReference>
<comment type="caution">
    <text evidence="2">The sequence shown here is derived from an EMBL/GenBank/DDBJ whole genome shotgun (WGS) entry which is preliminary data.</text>
</comment>
<sequence length="110" mass="11618">MSDGVSTIGRHAHKAAQPRLSLPIRAAFGLPGLPLAALTLPLHIYLPTYYADTLGLGLGTVGMVLLAARAWDMITDPVVGIAADRVWIWPGHCCSFISPPAFWARPAGCG</sequence>
<keyword evidence="3" id="KW-1185">Reference proteome</keyword>
<feature type="transmembrane region" description="Helical" evidence="1">
    <location>
        <begin position="20"/>
        <end position="43"/>
    </location>
</feature>
<dbReference type="Pfam" id="PF13347">
    <property type="entry name" value="MFS_2"/>
    <property type="match status" value="1"/>
</dbReference>
<feature type="transmembrane region" description="Helical" evidence="1">
    <location>
        <begin position="49"/>
        <end position="68"/>
    </location>
</feature>
<dbReference type="Proteomes" id="UP001413721">
    <property type="component" value="Unassembled WGS sequence"/>
</dbReference>
<dbReference type="EMBL" id="JBBKTW010000003">
    <property type="protein sequence ID" value="MEN2988367.1"/>
    <property type="molecule type" value="Genomic_DNA"/>
</dbReference>
<protein>
    <submittedName>
        <fullName evidence="2">MFS transporter</fullName>
    </submittedName>
</protein>
<evidence type="ECO:0000256" key="1">
    <source>
        <dbReference type="SAM" id="Phobius"/>
    </source>
</evidence>
<accession>A0ABU9YHZ0</accession>
<evidence type="ECO:0000313" key="3">
    <source>
        <dbReference type="Proteomes" id="UP001413721"/>
    </source>
</evidence>
<keyword evidence="1" id="KW-1133">Transmembrane helix</keyword>
<keyword evidence="1" id="KW-0812">Transmembrane</keyword>
<keyword evidence="1" id="KW-0472">Membrane</keyword>
<gene>
    <name evidence="2" type="ORF">WG926_08645</name>
</gene>
<reference evidence="2 3" key="1">
    <citation type="submission" date="2024-03" db="EMBL/GenBank/DDBJ databases">
        <title>High-quality draft genome sequencing of Tistrella sp. BH-R2-4.</title>
        <authorList>
            <person name="Dong C."/>
        </authorList>
    </citation>
    <scope>NUCLEOTIDE SEQUENCE [LARGE SCALE GENOMIC DNA]</scope>
    <source>
        <strain evidence="2 3">BH-R2-4</strain>
    </source>
</reference>
<evidence type="ECO:0000313" key="2">
    <source>
        <dbReference type="EMBL" id="MEN2988367.1"/>
    </source>
</evidence>
<dbReference type="RefSeq" id="WP_345934679.1">
    <property type="nucleotide sequence ID" value="NZ_JBBKTV010000008.1"/>
</dbReference>